<organism evidence="2 3">
    <name type="scientific">Fusarium acuminatum</name>
    <dbReference type="NCBI Taxonomy" id="5515"/>
    <lineage>
        <taxon>Eukaryota</taxon>
        <taxon>Fungi</taxon>
        <taxon>Dikarya</taxon>
        <taxon>Ascomycota</taxon>
        <taxon>Pezizomycotina</taxon>
        <taxon>Sordariomycetes</taxon>
        <taxon>Hypocreomycetidae</taxon>
        <taxon>Hypocreales</taxon>
        <taxon>Nectriaceae</taxon>
        <taxon>Fusarium</taxon>
        <taxon>Fusarium tricinctum species complex</taxon>
    </lineage>
</organism>
<evidence type="ECO:0000313" key="2">
    <source>
        <dbReference type="EMBL" id="WZH48703.1"/>
    </source>
</evidence>
<feature type="region of interest" description="Disordered" evidence="1">
    <location>
        <begin position="124"/>
        <end position="143"/>
    </location>
</feature>
<dbReference type="Proteomes" id="UP001489902">
    <property type="component" value="Chromosome 6"/>
</dbReference>
<feature type="compositionally biased region" description="Polar residues" evidence="1">
    <location>
        <begin position="45"/>
        <end position="64"/>
    </location>
</feature>
<protein>
    <submittedName>
        <fullName evidence="2">Uncharacterized protein</fullName>
    </submittedName>
</protein>
<feature type="region of interest" description="Disordered" evidence="1">
    <location>
        <begin position="1"/>
        <end position="64"/>
    </location>
</feature>
<accession>A0ABZ2X6S7</accession>
<sequence>MSYHSDPFAGQSGRSLPPITQGDGDMPIQHPAPLYSNPPFGMPSFQPQPVQSRGTGSGYHSESALQVNGNLNSWVPTAQQALDNALQASGFTDMQHQMRMFSPQNGLEYGVGAPLAVPPNSPVEGAAYATNSSMPSGHGAPAP</sequence>
<evidence type="ECO:0000256" key="1">
    <source>
        <dbReference type="SAM" id="MobiDB-lite"/>
    </source>
</evidence>
<reference evidence="2 3" key="1">
    <citation type="submission" date="2024-04" db="EMBL/GenBank/DDBJ databases">
        <title>Complete genome sequence of Fusarium acuminatum.</title>
        <authorList>
            <person name="Lan B."/>
        </authorList>
    </citation>
    <scope>NUCLEOTIDE SEQUENCE [LARGE SCALE GENOMIC DNA]</scope>
    <source>
        <strain evidence="2">1A</strain>
    </source>
</reference>
<keyword evidence="3" id="KW-1185">Reference proteome</keyword>
<gene>
    <name evidence="2" type="ORF">QYS62_009884</name>
</gene>
<name>A0ABZ2X6S7_9HYPO</name>
<dbReference type="EMBL" id="CP151265">
    <property type="protein sequence ID" value="WZH48703.1"/>
    <property type="molecule type" value="Genomic_DNA"/>
</dbReference>
<proteinExistence type="predicted"/>
<evidence type="ECO:0000313" key="3">
    <source>
        <dbReference type="Proteomes" id="UP001489902"/>
    </source>
</evidence>